<feature type="transmembrane region" description="Helical" evidence="1">
    <location>
        <begin position="21"/>
        <end position="43"/>
    </location>
</feature>
<evidence type="ECO:0000313" key="2">
    <source>
        <dbReference type="EMBL" id="MDX6187971.1"/>
    </source>
</evidence>
<keyword evidence="1" id="KW-1133">Transmembrane helix</keyword>
<dbReference type="RefSeq" id="WP_230002618.1">
    <property type="nucleotide sequence ID" value="NZ_CP087134.1"/>
</dbReference>
<evidence type="ECO:0000313" key="3">
    <source>
        <dbReference type="Proteomes" id="UP001273350"/>
    </source>
</evidence>
<gene>
    <name evidence="2" type="ORF">SGQ83_01300</name>
</gene>
<keyword evidence="1" id="KW-0472">Membrane</keyword>
<evidence type="ECO:0000256" key="1">
    <source>
        <dbReference type="SAM" id="Phobius"/>
    </source>
</evidence>
<keyword evidence="1" id="KW-0812">Transmembrane</keyword>
<dbReference type="Proteomes" id="UP001273350">
    <property type="component" value="Unassembled WGS sequence"/>
</dbReference>
<protein>
    <submittedName>
        <fullName evidence="2">Uncharacterized protein</fullName>
    </submittedName>
</protein>
<name>A0ABU4R5V8_9FLAO</name>
<feature type="transmembrane region" description="Helical" evidence="1">
    <location>
        <begin position="63"/>
        <end position="90"/>
    </location>
</feature>
<keyword evidence="3" id="KW-1185">Reference proteome</keyword>
<comment type="caution">
    <text evidence="2">The sequence shown here is derived from an EMBL/GenBank/DDBJ whole genome shotgun (WGS) entry which is preliminary data.</text>
</comment>
<dbReference type="EMBL" id="JAWXVI010000001">
    <property type="protein sequence ID" value="MDX6187971.1"/>
    <property type="molecule type" value="Genomic_DNA"/>
</dbReference>
<reference evidence="2 3" key="1">
    <citation type="submission" date="2023-11" db="EMBL/GenBank/DDBJ databases">
        <title>Unpublished Manusciprt.</title>
        <authorList>
            <person name="Saticioglu I.B."/>
            <person name="Ay H."/>
            <person name="Ajmi N."/>
            <person name="Altun S."/>
            <person name="Duman M."/>
        </authorList>
    </citation>
    <scope>NUCLEOTIDE SEQUENCE [LARGE SCALE GENOMIC DNA]</scope>
    <source>
        <strain evidence="2 3">Fl-318</strain>
    </source>
</reference>
<sequence length="274" mass="31254">MTIPDLIKDFIDTNRERLKTPISGAFLLSFLIYNWRPIALLFISDASIEDKIVVINREYCNKWAILTPIMVALVYTILVPFCSAIIDFALVPGKKLRTHVIYLLKGDLLEKKIAIADNEFDLKNKLSGNKQIEDYLSQIKVLEESKEKIMVSHNVLAKDLSAQIDDLLKTVESSKKKEIDNKERYEIIASELRRLNKESNHIIKALSEMNKDDLTTLLMLYNKDVVLNSTNKQSIEVLRKLDLIMVSISGNIEVSPLGLSILISLDQIPNNRIK</sequence>
<proteinExistence type="predicted"/>
<accession>A0ABU4R5V8</accession>
<organism evidence="2 3">
    <name type="scientific">Flavobacterium cupriresistens</name>
    <dbReference type="NCBI Taxonomy" id="2893885"/>
    <lineage>
        <taxon>Bacteria</taxon>
        <taxon>Pseudomonadati</taxon>
        <taxon>Bacteroidota</taxon>
        <taxon>Flavobacteriia</taxon>
        <taxon>Flavobacteriales</taxon>
        <taxon>Flavobacteriaceae</taxon>
        <taxon>Flavobacterium</taxon>
    </lineage>
</organism>